<dbReference type="PROSITE" id="PS00198">
    <property type="entry name" value="4FE4S_FER_1"/>
    <property type="match status" value="1"/>
</dbReference>
<feature type="domain" description="4Fe-4S ferredoxin-type" evidence="1">
    <location>
        <begin position="57"/>
        <end position="84"/>
    </location>
</feature>
<proteinExistence type="predicted"/>
<dbReference type="GO" id="GO:0016491">
    <property type="term" value="F:oxidoreductase activity"/>
    <property type="evidence" value="ECO:0007669"/>
    <property type="project" value="UniProtKB-KW"/>
</dbReference>
<gene>
    <name evidence="2" type="primary">hyfA_1</name>
    <name evidence="2" type="ORF">MBORA_14980</name>
</gene>
<organism evidence="2 3">
    <name type="scientific">Methanobrevibacter oralis</name>
    <dbReference type="NCBI Taxonomy" id="66851"/>
    <lineage>
        <taxon>Archaea</taxon>
        <taxon>Methanobacteriati</taxon>
        <taxon>Methanobacteriota</taxon>
        <taxon>Methanomada group</taxon>
        <taxon>Methanobacteria</taxon>
        <taxon>Methanobacteriales</taxon>
        <taxon>Methanobacteriaceae</taxon>
        <taxon>Methanobrevibacter</taxon>
    </lineage>
</organism>
<dbReference type="EC" id="1.-.-.-" evidence="2"/>
<sequence length="84" mass="9285">MYNQNMQNCSDCTHCGNSCQKRKSEFGNIPLFCMHCPVDSAPCRLVCSENAIEELGGAITINTEKCNKCKKCEEVCPIGAIHIQ</sequence>
<evidence type="ECO:0000259" key="1">
    <source>
        <dbReference type="PROSITE" id="PS51379"/>
    </source>
</evidence>
<dbReference type="InterPro" id="IPR017900">
    <property type="entry name" value="4Fe4S_Fe_S_CS"/>
</dbReference>
<dbReference type="SUPFAM" id="SSF54862">
    <property type="entry name" value="4Fe-4S ferredoxins"/>
    <property type="match status" value="1"/>
</dbReference>
<dbReference type="RefSeq" id="WP_042694899.1">
    <property type="nucleotide sequence ID" value="NZ_CABMAB010000055.1"/>
</dbReference>
<name>A0A166C5P0_METOA</name>
<dbReference type="Proteomes" id="UP000077428">
    <property type="component" value="Unassembled WGS sequence"/>
</dbReference>
<evidence type="ECO:0000313" key="3">
    <source>
        <dbReference type="Proteomes" id="UP000077428"/>
    </source>
</evidence>
<keyword evidence="2" id="KW-0560">Oxidoreductase</keyword>
<dbReference type="OrthoDB" id="2837at2157"/>
<evidence type="ECO:0000313" key="2">
    <source>
        <dbReference type="EMBL" id="KZX11467.1"/>
    </source>
</evidence>
<dbReference type="EMBL" id="LWMU01000089">
    <property type="protein sequence ID" value="KZX11467.1"/>
    <property type="molecule type" value="Genomic_DNA"/>
</dbReference>
<keyword evidence="3" id="KW-1185">Reference proteome</keyword>
<accession>A0A166C5P0</accession>
<dbReference type="PATRIC" id="fig|66851.6.peg.1633"/>
<dbReference type="PROSITE" id="PS51379">
    <property type="entry name" value="4FE4S_FER_2"/>
    <property type="match status" value="1"/>
</dbReference>
<dbReference type="Pfam" id="PF00037">
    <property type="entry name" value="Fer4"/>
    <property type="match status" value="1"/>
</dbReference>
<dbReference type="Gene3D" id="3.30.70.20">
    <property type="match status" value="1"/>
</dbReference>
<dbReference type="InterPro" id="IPR017896">
    <property type="entry name" value="4Fe4S_Fe-S-bd"/>
</dbReference>
<dbReference type="STRING" id="66851.MBORA_14980"/>
<comment type="caution">
    <text evidence="2">The sequence shown here is derived from an EMBL/GenBank/DDBJ whole genome shotgun (WGS) entry which is preliminary data.</text>
</comment>
<dbReference type="AlphaFoldDB" id="A0A166C5P0"/>
<reference evidence="3" key="1">
    <citation type="journal article" date="2016" name="Genome Announc.">
        <title>Draft Genome Sequences of Methanobrevibacter curvatus DSM11111, Methanobrevibacter cuticularis DSM11139, Methanobrevibacter filiformis DSM11501, and Methanobrevibacter oralis DSM7256.</title>
        <authorList>
            <person name="Poehlein A."/>
            <person name="Seedorf H."/>
        </authorList>
    </citation>
    <scope>NUCLEOTIDE SEQUENCE [LARGE SCALE GENOMIC DNA]</scope>
    <source>
        <strain evidence="3">DSM 7256 / JCM 30027 / ZR</strain>
    </source>
</reference>
<protein>
    <submittedName>
        <fullName evidence="2">Hydrogenase-4 component A</fullName>
        <ecNumber evidence="2">1.-.-.-</ecNumber>
    </submittedName>
</protein>